<dbReference type="AlphaFoldDB" id="A0A376D0K1"/>
<dbReference type="EMBL" id="UFXP01000001">
    <property type="protein sequence ID" value="STC79527.1"/>
    <property type="molecule type" value="Genomic_DNA"/>
</dbReference>
<dbReference type="CDD" id="cd00085">
    <property type="entry name" value="HNHc"/>
    <property type="match status" value="1"/>
</dbReference>
<feature type="region of interest" description="Disordered" evidence="1">
    <location>
        <begin position="312"/>
        <end position="358"/>
    </location>
</feature>
<reference evidence="3 4" key="1">
    <citation type="submission" date="2018-06" db="EMBL/GenBank/DDBJ databases">
        <authorList>
            <consortium name="Pathogen Informatics"/>
            <person name="Doyle S."/>
        </authorList>
    </citation>
    <scope>NUCLEOTIDE SEQUENCE [LARGE SCALE GENOMIC DNA]</scope>
    <source>
        <strain evidence="3 4">NCTC10289</strain>
    </source>
</reference>
<dbReference type="GO" id="GO:0008270">
    <property type="term" value="F:zinc ion binding"/>
    <property type="evidence" value="ECO:0007669"/>
    <property type="project" value="InterPro"/>
</dbReference>
<evidence type="ECO:0000313" key="3">
    <source>
        <dbReference type="EMBL" id="STC79527.1"/>
    </source>
</evidence>
<dbReference type="InterPro" id="IPR003615">
    <property type="entry name" value="HNH_nuc"/>
</dbReference>
<feature type="domain" description="HNH nuclease" evidence="2">
    <location>
        <begin position="256"/>
        <end position="308"/>
    </location>
</feature>
<gene>
    <name evidence="3" type="ORF">NCTC10289_01871</name>
</gene>
<dbReference type="RefSeq" id="WP_115022872.1">
    <property type="nucleotide sequence ID" value="NZ_CP069533.1"/>
</dbReference>
<keyword evidence="3" id="KW-0540">Nuclease</keyword>
<protein>
    <submittedName>
        <fullName evidence="3">Endonuclease</fullName>
    </submittedName>
</protein>
<keyword evidence="3" id="KW-0378">Hydrolase</keyword>
<evidence type="ECO:0000259" key="2">
    <source>
        <dbReference type="SMART" id="SM00507"/>
    </source>
</evidence>
<dbReference type="GO" id="GO:0004519">
    <property type="term" value="F:endonuclease activity"/>
    <property type="evidence" value="ECO:0007669"/>
    <property type="project" value="UniProtKB-KW"/>
</dbReference>
<name>A0A376D0K1_9CORY</name>
<keyword evidence="3" id="KW-0255">Endonuclease</keyword>
<evidence type="ECO:0000256" key="1">
    <source>
        <dbReference type="SAM" id="MobiDB-lite"/>
    </source>
</evidence>
<accession>A0A376D0K1</accession>
<dbReference type="GO" id="GO:0003676">
    <property type="term" value="F:nucleic acid binding"/>
    <property type="evidence" value="ECO:0007669"/>
    <property type="project" value="InterPro"/>
</dbReference>
<proteinExistence type="predicted"/>
<evidence type="ECO:0000313" key="4">
    <source>
        <dbReference type="Proteomes" id="UP000254287"/>
    </source>
</evidence>
<organism evidence="3 4">
    <name type="scientific">Corynebacterium minutissimum</name>
    <dbReference type="NCBI Taxonomy" id="38301"/>
    <lineage>
        <taxon>Bacteria</taxon>
        <taxon>Bacillati</taxon>
        <taxon>Actinomycetota</taxon>
        <taxon>Actinomycetes</taxon>
        <taxon>Mycobacteriales</taxon>
        <taxon>Corynebacteriaceae</taxon>
        <taxon>Corynebacterium</taxon>
    </lineage>
</organism>
<dbReference type="Pfam" id="PF01844">
    <property type="entry name" value="HNH"/>
    <property type="match status" value="1"/>
</dbReference>
<dbReference type="InterPro" id="IPR002711">
    <property type="entry name" value="HNH"/>
</dbReference>
<dbReference type="Proteomes" id="UP000254287">
    <property type="component" value="Unassembled WGS sequence"/>
</dbReference>
<sequence length="358" mass="38937">MNALQTFLDALAPGIDVVAGCEGMSEADLIAAGSPDKTAKELVRLHSSFFGTTAMTRMQRNAVIAARQRGHSLPTLNVIDRYARKARTLALGWQMRLELCRTSADTLAMEALAKKKLKELSKPPQPKAGVTVYRRRNSLWTMAITAPSHVIAELNDAVDEHRPIESIQEAFFTGAAPRKGLQTNILVPLDALTQILNGDGEEVTLRMTNGATMTGAEYVNKVISGEIDLDGTLATLFHPVRGPVNLYRQERSASIKQRIMAMAEFPVCAWNDCMKPADECQVHHIIAWKNGGYTNPENLVMLCPYHNGVNQDNPNAPPGRGRMARVEGTVKRTFGPLPPPSPRQAAPKAIGPPDSGGT</sequence>
<dbReference type="Gene3D" id="1.10.30.50">
    <property type="match status" value="1"/>
</dbReference>
<dbReference type="SMART" id="SM00507">
    <property type="entry name" value="HNHc"/>
    <property type="match status" value="1"/>
</dbReference>